<feature type="transmembrane region" description="Helical" evidence="6">
    <location>
        <begin position="219"/>
        <end position="239"/>
    </location>
</feature>
<keyword evidence="4 6" id="KW-1133">Transmembrane helix</keyword>
<dbReference type="Proteomes" id="UP001601303">
    <property type="component" value="Unassembled WGS sequence"/>
</dbReference>
<feature type="transmembrane region" description="Helical" evidence="6">
    <location>
        <begin position="65"/>
        <end position="87"/>
    </location>
</feature>
<proteinExistence type="inferred from homology"/>
<evidence type="ECO:0000256" key="3">
    <source>
        <dbReference type="ARBA" id="ARBA00022692"/>
    </source>
</evidence>
<reference evidence="8 9" key="1">
    <citation type="submission" date="2024-10" db="EMBL/GenBank/DDBJ databases">
        <title>The Natural Products Discovery Center: Release of the First 8490 Sequenced Strains for Exploring Actinobacteria Biosynthetic Diversity.</title>
        <authorList>
            <person name="Kalkreuter E."/>
            <person name="Kautsar S.A."/>
            <person name="Yang D."/>
            <person name="Bader C.D."/>
            <person name="Teijaro C.N."/>
            <person name="Fluegel L."/>
            <person name="Davis C.M."/>
            <person name="Simpson J.R."/>
            <person name="Lauterbach L."/>
            <person name="Steele A.D."/>
            <person name="Gui C."/>
            <person name="Meng S."/>
            <person name="Li G."/>
            <person name="Viehrig K."/>
            <person name="Ye F."/>
            <person name="Su P."/>
            <person name="Kiefer A.F."/>
            <person name="Nichols A."/>
            <person name="Cepeda A.J."/>
            <person name="Yan W."/>
            <person name="Fan B."/>
            <person name="Jiang Y."/>
            <person name="Adhikari A."/>
            <person name="Zheng C.-J."/>
            <person name="Schuster L."/>
            <person name="Cowan T.M."/>
            <person name="Smanski M.J."/>
            <person name="Chevrette M.G."/>
            <person name="De Carvalho L.P.S."/>
            <person name="Shen B."/>
        </authorList>
    </citation>
    <scope>NUCLEOTIDE SEQUENCE [LARGE SCALE GENOMIC DNA]</scope>
    <source>
        <strain evidence="8 9">NPDC006488</strain>
    </source>
</reference>
<feature type="transmembrane region" description="Helical" evidence="6">
    <location>
        <begin position="177"/>
        <end position="199"/>
    </location>
</feature>
<feature type="transmembrane region" description="Helical" evidence="6">
    <location>
        <begin position="140"/>
        <end position="165"/>
    </location>
</feature>
<feature type="transmembrane region" description="Helical" evidence="6">
    <location>
        <begin position="99"/>
        <end position="119"/>
    </location>
</feature>
<feature type="transmembrane region" description="Helical" evidence="6">
    <location>
        <begin position="20"/>
        <end position="44"/>
    </location>
</feature>
<dbReference type="RefSeq" id="WP_388106391.1">
    <property type="nucleotide sequence ID" value="NZ_JBIAHM010000005.1"/>
</dbReference>
<evidence type="ECO:0000256" key="4">
    <source>
        <dbReference type="ARBA" id="ARBA00022989"/>
    </source>
</evidence>
<gene>
    <name evidence="8" type="ORF">ACFYNQ_16120</name>
</gene>
<evidence type="ECO:0000256" key="2">
    <source>
        <dbReference type="ARBA" id="ARBA00006143"/>
    </source>
</evidence>
<evidence type="ECO:0000259" key="7">
    <source>
        <dbReference type="Pfam" id="PF02683"/>
    </source>
</evidence>
<dbReference type="EMBL" id="JBIAHM010000005">
    <property type="protein sequence ID" value="MFE9600083.1"/>
    <property type="molecule type" value="Genomic_DNA"/>
</dbReference>
<sequence>MSQGISELVSSGPLLLAAPLALLAGAVSFFSPCCLPLVPGYVSYATGMSAADVKAGREEGRGRMVAGTALFILGFSALFASYGAALGYVGNSLLEHQDLITRILGALTILLGLLFMGILERIPFAGRTFRISYHPRAGLAGAPLLGVMFGLGWTPCIGPTLAAVMSLSFTTGSAGRGALLAFVYSVGLGLPFLIAALGFRCALKAFGFARRNAQGVMRFGGAMLVIVGVLQVSGAWTYLTGLLRYWVAGYQLAL</sequence>
<keyword evidence="3 6" id="KW-0812">Transmembrane</keyword>
<feature type="domain" description="Cytochrome C biogenesis protein transmembrane" evidence="7">
    <location>
        <begin position="16"/>
        <end position="215"/>
    </location>
</feature>
<comment type="subcellular location">
    <subcellularLocation>
        <location evidence="1">Membrane</location>
        <topology evidence="1">Multi-pass membrane protein</topology>
    </subcellularLocation>
</comment>
<dbReference type="Pfam" id="PF02683">
    <property type="entry name" value="DsbD_TM"/>
    <property type="match status" value="1"/>
</dbReference>
<dbReference type="PANTHER" id="PTHR31272:SF4">
    <property type="entry name" value="CYTOCHROME C-TYPE BIOGENESIS PROTEIN HI_1454-RELATED"/>
    <property type="match status" value="1"/>
</dbReference>
<evidence type="ECO:0000313" key="9">
    <source>
        <dbReference type="Proteomes" id="UP001601303"/>
    </source>
</evidence>
<evidence type="ECO:0000256" key="5">
    <source>
        <dbReference type="ARBA" id="ARBA00023136"/>
    </source>
</evidence>
<evidence type="ECO:0000313" key="8">
    <source>
        <dbReference type="EMBL" id="MFE9600083.1"/>
    </source>
</evidence>
<dbReference type="InterPro" id="IPR051790">
    <property type="entry name" value="Cytochrome_c-biogenesis_DsbD"/>
</dbReference>
<dbReference type="InterPro" id="IPR003834">
    <property type="entry name" value="Cyt_c_assmbl_TM_dom"/>
</dbReference>
<organism evidence="8 9">
    <name type="scientific">Streptomyces hokutonensis</name>
    <dbReference type="NCBI Taxonomy" id="1306990"/>
    <lineage>
        <taxon>Bacteria</taxon>
        <taxon>Bacillati</taxon>
        <taxon>Actinomycetota</taxon>
        <taxon>Actinomycetes</taxon>
        <taxon>Kitasatosporales</taxon>
        <taxon>Streptomycetaceae</taxon>
        <taxon>Streptomyces</taxon>
    </lineage>
</organism>
<evidence type="ECO:0000256" key="6">
    <source>
        <dbReference type="SAM" id="Phobius"/>
    </source>
</evidence>
<comment type="caution">
    <text evidence="8">The sequence shown here is derived from an EMBL/GenBank/DDBJ whole genome shotgun (WGS) entry which is preliminary data.</text>
</comment>
<keyword evidence="9" id="KW-1185">Reference proteome</keyword>
<keyword evidence="5 6" id="KW-0472">Membrane</keyword>
<dbReference type="PANTHER" id="PTHR31272">
    <property type="entry name" value="CYTOCHROME C-TYPE BIOGENESIS PROTEIN HI_1454-RELATED"/>
    <property type="match status" value="1"/>
</dbReference>
<protein>
    <submittedName>
        <fullName evidence="8">Cytochrome c biogenesis CcdA family protein</fullName>
    </submittedName>
</protein>
<accession>A0ABW6M407</accession>
<name>A0ABW6M407_9ACTN</name>
<evidence type="ECO:0000256" key="1">
    <source>
        <dbReference type="ARBA" id="ARBA00004141"/>
    </source>
</evidence>
<comment type="similarity">
    <text evidence="2">Belongs to the DsbD family.</text>
</comment>